<sequence>MKTRVLIIVSLVLTATLLAVPSQTSAGGFPAVTETRILGHSVQGRPIRAWRLGDPNASRKAVIVSTMHGNEDDTYLILNELRGGDPIRGIDVWVVPKYNPDGYARRSRKNARGVDLNRNYPHGWRDLDGNYESGPRAISEPETRAMMRFLDEIKPRYLISFHQPLHGVDLDTKSNYLARKLIWHLKLPGKRFTCGGVCHGTMTSWYNYKHPGNAITVEYGQSPSRWHLTRRAPDQLLKVLTARR</sequence>
<comment type="caution">
    <text evidence="10">The sequence shown here is derived from an EMBL/GenBank/DDBJ whole genome shotgun (WGS) entry which is preliminary data.</text>
</comment>
<keyword evidence="6" id="KW-0482">Metalloprotease</keyword>
<evidence type="ECO:0000313" key="10">
    <source>
        <dbReference type="EMBL" id="NYG60437.1"/>
    </source>
</evidence>
<evidence type="ECO:0000256" key="8">
    <source>
        <dbReference type="SAM" id="SignalP"/>
    </source>
</evidence>
<evidence type="ECO:0000256" key="5">
    <source>
        <dbReference type="ARBA" id="ARBA00022833"/>
    </source>
</evidence>
<dbReference type="SUPFAM" id="SSF53187">
    <property type="entry name" value="Zn-dependent exopeptidases"/>
    <property type="match status" value="1"/>
</dbReference>
<feature type="signal peptide" evidence="8">
    <location>
        <begin position="1"/>
        <end position="26"/>
    </location>
</feature>
<gene>
    <name evidence="10" type="ORF">BJ980_003360</name>
</gene>
<keyword evidence="8" id="KW-0732">Signal</keyword>
<evidence type="ECO:0000259" key="9">
    <source>
        <dbReference type="PROSITE" id="PS52035"/>
    </source>
</evidence>
<feature type="chain" id="PRO_5031106627" description="Peptidase M14 domain-containing protein" evidence="8">
    <location>
        <begin position="27"/>
        <end position="244"/>
    </location>
</feature>
<dbReference type="InterPro" id="IPR000834">
    <property type="entry name" value="Peptidase_M14"/>
</dbReference>
<dbReference type="GO" id="GO:0004181">
    <property type="term" value="F:metallocarboxypeptidase activity"/>
    <property type="evidence" value="ECO:0007669"/>
    <property type="project" value="InterPro"/>
</dbReference>
<dbReference type="AlphaFoldDB" id="A0A7Y9S4J8"/>
<evidence type="ECO:0000256" key="4">
    <source>
        <dbReference type="ARBA" id="ARBA00022801"/>
    </source>
</evidence>
<keyword evidence="5" id="KW-0862">Zinc</keyword>
<keyword evidence="11" id="KW-1185">Reference proteome</keyword>
<accession>A0A7Y9S4J8</accession>
<keyword evidence="4" id="KW-0378">Hydrolase</keyword>
<dbReference type="Gene3D" id="3.40.630.10">
    <property type="entry name" value="Zn peptidases"/>
    <property type="match status" value="1"/>
</dbReference>
<comment type="similarity">
    <text evidence="2 7">Belongs to the peptidase M14 family.</text>
</comment>
<organism evidence="10 11">
    <name type="scientific">Nocardioides daedukensis</name>
    <dbReference type="NCBI Taxonomy" id="634462"/>
    <lineage>
        <taxon>Bacteria</taxon>
        <taxon>Bacillati</taxon>
        <taxon>Actinomycetota</taxon>
        <taxon>Actinomycetes</taxon>
        <taxon>Propionibacteriales</taxon>
        <taxon>Nocardioidaceae</taxon>
        <taxon>Nocardioides</taxon>
    </lineage>
</organism>
<proteinExistence type="inferred from homology"/>
<evidence type="ECO:0000256" key="7">
    <source>
        <dbReference type="PROSITE-ProRule" id="PRU01379"/>
    </source>
</evidence>
<keyword evidence="3" id="KW-0645">Protease</keyword>
<dbReference type="RefSeq" id="WP_179503367.1">
    <property type="nucleotide sequence ID" value="NZ_JACCAA010000001.1"/>
</dbReference>
<feature type="domain" description="Peptidase M14" evidence="9">
    <location>
        <begin position="1"/>
        <end position="244"/>
    </location>
</feature>
<evidence type="ECO:0000256" key="6">
    <source>
        <dbReference type="ARBA" id="ARBA00023049"/>
    </source>
</evidence>
<dbReference type="Pfam" id="PF00246">
    <property type="entry name" value="Peptidase_M14"/>
    <property type="match status" value="1"/>
</dbReference>
<dbReference type="GO" id="GO:0006508">
    <property type="term" value="P:proteolysis"/>
    <property type="evidence" value="ECO:0007669"/>
    <property type="project" value="UniProtKB-KW"/>
</dbReference>
<dbReference type="SMART" id="SM00631">
    <property type="entry name" value="Zn_pept"/>
    <property type="match status" value="1"/>
</dbReference>
<reference evidence="10 11" key="1">
    <citation type="submission" date="2020-07" db="EMBL/GenBank/DDBJ databases">
        <title>Sequencing the genomes of 1000 actinobacteria strains.</title>
        <authorList>
            <person name="Klenk H.-P."/>
        </authorList>
    </citation>
    <scope>NUCLEOTIDE SEQUENCE [LARGE SCALE GENOMIC DNA]</scope>
    <source>
        <strain evidence="10 11">DSM 23819</strain>
    </source>
</reference>
<comment type="caution">
    <text evidence="7">Lacks conserved residue(s) required for the propagation of feature annotation.</text>
</comment>
<evidence type="ECO:0000256" key="2">
    <source>
        <dbReference type="ARBA" id="ARBA00005988"/>
    </source>
</evidence>
<dbReference type="GO" id="GO:0008270">
    <property type="term" value="F:zinc ion binding"/>
    <property type="evidence" value="ECO:0007669"/>
    <property type="project" value="InterPro"/>
</dbReference>
<dbReference type="GO" id="GO:0005615">
    <property type="term" value="C:extracellular space"/>
    <property type="evidence" value="ECO:0007669"/>
    <property type="project" value="TreeGrafter"/>
</dbReference>
<evidence type="ECO:0000313" key="11">
    <source>
        <dbReference type="Proteomes" id="UP000540656"/>
    </source>
</evidence>
<protein>
    <recommendedName>
        <fullName evidence="9">Peptidase M14 domain-containing protein</fullName>
    </recommendedName>
</protein>
<dbReference type="PANTHER" id="PTHR11705">
    <property type="entry name" value="PROTEASE FAMILY M14 CARBOXYPEPTIDASE A,B"/>
    <property type="match status" value="1"/>
</dbReference>
<comment type="cofactor">
    <cofactor evidence="1">
        <name>Zn(2+)</name>
        <dbReference type="ChEBI" id="CHEBI:29105"/>
    </cofactor>
</comment>
<evidence type="ECO:0000256" key="1">
    <source>
        <dbReference type="ARBA" id="ARBA00001947"/>
    </source>
</evidence>
<name>A0A7Y9S4J8_9ACTN</name>
<evidence type="ECO:0000256" key="3">
    <source>
        <dbReference type="ARBA" id="ARBA00022670"/>
    </source>
</evidence>
<dbReference type="Proteomes" id="UP000540656">
    <property type="component" value="Unassembled WGS sequence"/>
</dbReference>
<dbReference type="EMBL" id="JACCAA010000001">
    <property type="protein sequence ID" value="NYG60437.1"/>
    <property type="molecule type" value="Genomic_DNA"/>
</dbReference>
<dbReference type="PROSITE" id="PS52035">
    <property type="entry name" value="PEPTIDASE_M14"/>
    <property type="match status" value="1"/>
</dbReference>
<dbReference type="PANTHER" id="PTHR11705:SF143">
    <property type="entry name" value="SLL0236 PROTEIN"/>
    <property type="match status" value="1"/>
</dbReference>